<evidence type="ECO:0000256" key="1">
    <source>
        <dbReference type="SAM" id="Phobius"/>
    </source>
</evidence>
<comment type="caution">
    <text evidence="2">The sequence shown here is derived from an EMBL/GenBank/DDBJ whole genome shotgun (WGS) entry which is preliminary data.</text>
</comment>
<feature type="transmembrane region" description="Helical" evidence="1">
    <location>
        <begin position="12"/>
        <end position="30"/>
    </location>
</feature>
<organism evidence="2 3">
    <name type="scientific">Sphingobacterium zeae</name>
    <dbReference type="NCBI Taxonomy" id="1776859"/>
    <lineage>
        <taxon>Bacteria</taxon>
        <taxon>Pseudomonadati</taxon>
        <taxon>Bacteroidota</taxon>
        <taxon>Sphingobacteriia</taxon>
        <taxon>Sphingobacteriales</taxon>
        <taxon>Sphingobacteriaceae</taxon>
        <taxon>Sphingobacterium</taxon>
    </lineage>
</organism>
<sequence length="49" mass="5692">MESYKLLLVRDFRFSYLAIVCVNCIVLKMLKLVKYGGQKSFNCIFNAPN</sequence>
<keyword evidence="1" id="KW-0812">Transmembrane</keyword>
<keyword evidence="1" id="KW-0472">Membrane</keyword>
<keyword evidence="1" id="KW-1133">Transmembrane helix</keyword>
<evidence type="ECO:0000313" key="2">
    <source>
        <dbReference type="EMBL" id="MDQ1150578.1"/>
    </source>
</evidence>
<accession>A0ABU0U6J9</accession>
<reference evidence="2 3" key="1">
    <citation type="submission" date="2023-07" db="EMBL/GenBank/DDBJ databases">
        <title>Functional and genomic diversity of the sorghum phyllosphere microbiome.</title>
        <authorList>
            <person name="Shade A."/>
        </authorList>
    </citation>
    <scope>NUCLEOTIDE SEQUENCE [LARGE SCALE GENOMIC DNA]</scope>
    <source>
        <strain evidence="2 3">SORGH_AS_0892</strain>
    </source>
</reference>
<keyword evidence="3" id="KW-1185">Reference proteome</keyword>
<name>A0ABU0U6J9_9SPHI</name>
<protein>
    <submittedName>
        <fullName evidence="2">Uncharacterized protein</fullName>
    </submittedName>
</protein>
<proteinExistence type="predicted"/>
<dbReference type="EMBL" id="JAUTBA010000001">
    <property type="protein sequence ID" value="MDQ1150578.1"/>
    <property type="molecule type" value="Genomic_DNA"/>
</dbReference>
<dbReference type="Proteomes" id="UP001244640">
    <property type="component" value="Unassembled WGS sequence"/>
</dbReference>
<gene>
    <name evidence="2" type="ORF">QE382_002562</name>
</gene>
<evidence type="ECO:0000313" key="3">
    <source>
        <dbReference type="Proteomes" id="UP001244640"/>
    </source>
</evidence>